<dbReference type="AlphaFoldDB" id="A0A0L0F8U2"/>
<evidence type="ECO:0000313" key="2">
    <source>
        <dbReference type="Proteomes" id="UP000054560"/>
    </source>
</evidence>
<dbReference type="OrthoDB" id="20368at2759"/>
<protein>
    <submittedName>
        <fullName evidence="1">Uncharacterized protein</fullName>
    </submittedName>
</protein>
<feature type="non-terminal residue" evidence="1">
    <location>
        <position position="1"/>
    </location>
</feature>
<name>A0A0L0F8U2_9EUKA</name>
<dbReference type="Proteomes" id="UP000054560">
    <property type="component" value="Unassembled WGS sequence"/>
</dbReference>
<reference evidence="1 2" key="1">
    <citation type="submission" date="2011-02" db="EMBL/GenBank/DDBJ databases">
        <title>The Genome Sequence of Sphaeroforma arctica JP610.</title>
        <authorList>
            <consortium name="The Broad Institute Genome Sequencing Platform"/>
            <person name="Russ C."/>
            <person name="Cuomo C."/>
            <person name="Young S.K."/>
            <person name="Zeng Q."/>
            <person name="Gargeya S."/>
            <person name="Alvarado L."/>
            <person name="Berlin A."/>
            <person name="Chapman S.B."/>
            <person name="Chen Z."/>
            <person name="Freedman E."/>
            <person name="Gellesch M."/>
            <person name="Goldberg J."/>
            <person name="Griggs A."/>
            <person name="Gujja S."/>
            <person name="Heilman E."/>
            <person name="Heiman D."/>
            <person name="Howarth C."/>
            <person name="Mehta T."/>
            <person name="Neiman D."/>
            <person name="Pearson M."/>
            <person name="Roberts A."/>
            <person name="Saif S."/>
            <person name="Shea T."/>
            <person name="Shenoy N."/>
            <person name="Sisk P."/>
            <person name="Stolte C."/>
            <person name="Sykes S."/>
            <person name="White J."/>
            <person name="Yandava C."/>
            <person name="Burger G."/>
            <person name="Gray M.W."/>
            <person name="Holland P.W.H."/>
            <person name="King N."/>
            <person name="Lang F.B.F."/>
            <person name="Roger A.J."/>
            <person name="Ruiz-Trillo I."/>
            <person name="Haas B."/>
            <person name="Nusbaum C."/>
            <person name="Birren B."/>
        </authorList>
    </citation>
    <scope>NUCLEOTIDE SEQUENCE [LARGE SCALE GENOMIC DNA]</scope>
    <source>
        <strain evidence="1 2">JP610</strain>
    </source>
</reference>
<proteinExistence type="predicted"/>
<keyword evidence="2" id="KW-1185">Reference proteome</keyword>
<accession>A0A0L0F8U2</accession>
<gene>
    <name evidence="1" type="ORF">SARC_14304</name>
</gene>
<dbReference type="RefSeq" id="XP_014147041.1">
    <property type="nucleotide sequence ID" value="XM_014291566.1"/>
</dbReference>
<evidence type="ECO:0000313" key="1">
    <source>
        <dbReference type="EMBL" id="KNC73139.1"/>
    </source>
</evidence>
<dbReference type="Gene3D" id="3.40.50.11350">
    <property type="match status" value="1"/>
</dbReference>
<organism evidence="1 2">
    <name type="scientific">Sphaeroforma arctica JP610</name>
    <dbReference type="NCBI Taxonomy" id="667725"/>
    <lineage>
        <taxon>Eukaryota</taxon>
        <taxon>Ichthyosporea</taxon>
        <taxon>Ichthyophonida</taxon>
        <taxon>Sphaeroforma</taxon>
    </lineage>
</organism>
<dbReference type="EMBL" id="KQ246024">
    <property type="protein sequence ID" value="KNC73139.1"/>
    <property type="molecule type" value="Genomic_DNA"/>
</dbReference>
<dbReference type="eggNOG" id="ENOG502S1WV">
    <property type="taxonomic scope" value="Eukaryota"/>
</dbReference>
<dbReference type="GeneID" id="25914808"/>
<sequence>DDRLMSDQFHHLILVPHQHILTTQRFPLQRLNTDGSVPQSERLEFSDIFDEELFVSALMDGWGLKVIRQPSQSLTITEVLHEKMSPSTVYEQLLTITDAPRVRLQGCALYSMSASDVSVFSSIFLATVSSLKPCQFLAKIVLSGCNMVAKISSMKVFNGLEVLTHKTWGAPDGDKESECAQLVGESYDNQISLDHSGAGAESGVKPPLTREKAIETLCKDADAKPARIVDLLKDRGVPGGRPIYLHTSTPAHARTAHALRAVFRNIQTRDDIEKYAGTIDTLSREQQELIDFFICKASTVFLGHSVSPFTAVLAMLRLPKNDYTFWYNSGTIPLLHRIPVLQGVPLIIPYDREQNQEEQLKVSITSAIDIGKASVTCVYTAAGGPTRTSLNANPDATSDPLVVWMREQGVRVLMPEPSTLKYIENKWIGLIVPRMRIHHEYVVVGRVESVYSSPLTLDWAVPIDTAAKALQLPQCDDSVETVENNNMDNEYASAIMYHMPRILRTATRVDAGVKERLKDIPVQDRAKTGYAFALDFYTNIE</sequence>
<dbReference type="STRING" id="667725.A0A0L0F8U2"/>